<name>A0A0S6VQC4_9BACT</name>
<dbReference type="Proteomes" id="UP000030700">
    <property type="component" value="Unassembled WGS sequence"/>
</dbReference>
<dbReference type="AlphaFoldDB" id="A0A0S6VQC4"/>
<dbReference type="HOGENOM" id="CLU_1692039_0_0_0"/>
<proteinExistence type="predicted"/>
<dbReference type="STRING" id="1499966.U14_00425"/>
<dbReference type="EMBL" id="DF820455">
    <property type="protein sequence ID" value="GAK49207.1"/>
    <property type="molecule type" value="Genomic_DNA"/>
</dbReference>
<gene>
    <name evidence="1" type="ORF">U14_00425</name>
</gene>
<protein>
    <recommendedName>
        <fullName evidence="3">PrcB C-terminal domain-containing protein</fullName>
    </recommendedName>
</protein>
<accession>A0A0S6VQC4</accession>
<sequence length="155" mass="17303">MKYFLMFLGVLLLLGCESDAQSDSIERKTYRFPSAPSIENTEILEIEEAQFSDAAYYPDGVVMVVETQQELEELYHNLFDNILDPDPIPPDIDFEAYVVIAALGRNHHTSSEITITEVKPLPSGGFTAQVEAFYGDFGIAAMTKPVHIVKAKKRA</sequence>
<keyword evidence="2" id="KW-1185">Reference proteome</keyword>
<dbReference type="PROSITE" id="PS51257">
    <property type="entry name" value="PROKAR_LIPOPROTEIN"/>
    <property type="match status" value="1"/>
</dbReference>
<evidence type="ECO:0000313" key="2">
    <source>
        <dbReference type="Proteomes" id="UP000030700"/>
    </source>
</evidence>
<organism evidence="1">
    <name type="scientific">Candidatus Moduliflexus flocculans</name>
    <dbReference type="NCBI Taxonomy" id="1499966"/>
    <lineage>
        <taxon>Bacteria</taxon>
        <taxon>Candidatus Moduliflexota</taxon>
        <taxon>Candidatus Moduliflexia</taxon>
        <taxon>Candidatus Moduliflexales</taxon>
        <taxon>Candidatus Moduliflexaceae</taxon>
    </lineage>
</organism>
<reference evidence="1" key="1">
    <citation type="journal article" date="2015" name="PeerJ">
        <title>First genomic representation of candidate bacterial phylum KSB3 points to enhanced environmental sensing as a trigger of wastewater bulking.</title>
        <authorList>
            <person name="Sekiguchi Y."/>
            <person name="Ohashi A."/>
            <person name="Parks D.H."/>
            <person name="Yamauchi T."/>
            <person name="Tyson G.W."/>
            <person name="Hugenholtz P."/>
        </authorList>
    </citation>
    <scope>NUCLEOTIDE SEQUENCE [LARGE SCALE GENOMIC DNA]</scope>
</reference>
<evidence type="ECO:0000313" key="1">
    <source>
        <dbReference type="EMBL" id="GAK49207.1"/>
    </source>
</evidence>
<evidence type="ECO:0008006" key="3">
    <source>
        <dbReference type="Google" id="ProtNLM"/>
    </source>
</evidence>